<keyword evidence="2" id="KW-0966">Cell projection</keyword>
<evidence type="ECO:0000313" key="2">
    <source>
        <dbReference type="EMBL" id="MCJ2184939.1"/>
    </source>
</evidence>
<evidence type="ECO:0000313" key="3">
    <source>
        <dbReference type="Proteomes" id="UP001162881"/>
    </source>
</evidence>
<keyword evidence="2" id="KW-0969">Cilium</keyword>
<protein>
    <submittedName>
        <fullName evidence="2">Flagella basal body P-ring formation protein FlgA</fullName>
    </submittedName>
</protein>
<comment type="caution">
    <text evidence="2">The sequence shown here is derived from an EMBL/GenBank/DDBJ whole genome shotgun (WGS) entry which is preliminary data.</text>
</comment>
<sequence>MSWSSVLITTGAGVLGMGAYADLDAIDRQVAAFTGAPIGAVGGAMTPLDRRLKLNRCQTTIALSWRTAGKDSVVVQCADQGGWRLFVPVRAPAPVASVAQARDPDVVNRGDALAIAVTGDGFTVSQPGEALESGPIGAWIKVRPASGKRGSPQEMRAQIVRPGLVSVPLP</sequence>
<gene>
    <name evidence="2" type="ORF">MTR62_19940</name>
</gene>
<dbReference type="Gene3D" id="2.30.30.760">
    <property type="match status" value="1"/>
</dbReference>
<dbReference type="Pfam" id="PF13144">
    <property type="entry name" value="ChapFlgA"/>
    <property type="match status" value="1"/>
</dbReference>
<feature type="domain" description="Flagella basal body P-ring formation protein FlgA SAF" evidence="1">
    <location>
        <begin position="45"/>
        <end position="167"/>
    </location>
</feature>
<organism evidence="2 3">
    <name type="scientific">Novosphingobium organovorum</name>
    <dbReference type="NCBI Taxonomy" id="2930092"/>
    <lineage>
        <taxon>Bacteria</taxon>
        <taxon>Pseudomonadati</taxon>
        <taxon>Pseudomonadota</taxon>
        <taxon>Alphaproteobacteria</taxon>
        <taxon>Sphingomonadales</taxon>
        <taxon>Sphingomonadaceae</taxon>
        <taxon>Novosphingobium</taxon>
    </lineage>
</organism>
<dbReference type="Proteomes" id="UP001162881">
    <property type="component" value="Unassembled WGS sequence"/>
</dbReference>
<proteinExistence type="predicted"/>
<evidence type="ECO:0000259" key="1">
    <source>
        <dbReference type="Pfam" id="PF13144"/>
    </source>
</evidence>
<keyword evidence="3" id="KW-1185">Reference proteome</keyword>
<keyword evidence="2" id="KW-0282">Flagellum</keyword>
<dbReference type="RefSeq" id="WP_244024234.1">
    <property type="nucleotide sequence ID" value="NZ_JALHLF010000176.1"/>
</dbReference>
<dbReference type="EMBL" id="JALHLF010000176">
    <property type="protein sequence ID" value="MCJ2184939.1"/>
    <property type="molecule type" value="Genomic_DNA"/>
</dbReference>
<dbReference type="InterPro" id="IPR017585">
    <property type="entry name" value="SAF_FlgA"/>
</dbReference>
<name>A0ABT0BIV0_9SPHN</name>
<accession>A0ABT0BIV0</accession>
<reference evidence="2" key="1">
    <citation type="submission" date="2022-03" db="EMBL/GenBank/DDBJ databases">
        <title>Identification of a novel bacterium isolated from mangrove sediments.</title>
        <authorList>
            <person name="Pan X."/>
        </authorList>
    </citation>
    <scope>NUCLEOTIDE SEQUENCE</scope>
    <source>
        <strain evidence="2">B1949</strain>
    </source>
</reference>